<evidence type="ECO:0000256" key="2">
    <source>
        <dbReference type="ARBA" id="ARBA00022723"/>
    </source>
</evidence>
<dbReference type="GO" id="GO:0020037">
    <property type="term" value="F:heme binding"/>
    <property type="evidence" value="ECO:0007669"/>
    <property type="project" value="InterPro"/>
</dbReference>
<dbReference type="FunFam" id="1.10.630.10:FF:000051">
    <property type="entry name" value="Cytochrome P450 monooxygenase (Fum15)"/>
    <property type="match status" value="1"/>
</dbReference>
<keyword evidence="5" id="KW-1133">Transmembrane helix</keyword>
<comment type="caution">
    <text evidence="6">The sequence shown here is derived from an EMBL/GenBank/DDBJ whole genome shotgun (WGS) entry which is preliminary data.</text>
</comment>
<dbReference type="InterPro" id="IPR050121">
    <property type="entry name" value="Cytochrome_P450_monoxygenase"/>
</dbReference>
<feature type="transmembrane region" description="Helical" evidence="5">
    <location>
        <begin position="37"/>
        <end position="55"/>
    </location>
</feature>
<name>A0A179F1Y7_METCM</name>
<dbReference type="PRINTS" id="PR00385">
    <property type="entry name" value="P450"/>
</dbReference>
<dbReference type="GeneID" id="28852868"/>
<evidence type="ECO:0000313" key="6">
    <source>
        <dbReference type="EMBL" id="OAQ59456.1"/>
    </source>
</evidence>
<gene>
    <name evidence="6" type="ORF">VFPPC_10515</name>
</gene>
<keyword evidence="5" id="KW-0472">Membrane</keyword>
<dbReference type="GO" id="GO:0004497">
    <property type="term" value="F:monooxygenase activity"/>
    <property type="evidence" value="ECO:0007669"/>
    <property type="project" value="InterPro"/>
</dbReference>
<dbReference type="GO" id="GO:0016705">
    <property type="term" value="F:oxidoreductase activity, acting on paired donors, with incorporation or reduction of molecular oxygen"/>
    <property type="evidence" value="ECO:0007669"/>
    <property type="project" value="InterPro"/>
</dbReference>
<feature type="transmembrane region" description="Helical" evidence="5">
    <location>
        <begin position="6"/>
        <end position="25"/>
    </location>
</feature>
<evidence type="ECO:0000256" key="4">
    <source>
        <dbReference type="PIRSR" id="PIRSR602401-1"/>
    </source>
</evidence>
<protein>
    <submittedName>
        <fullName evidence="6">Cytochrome P450 97B3</fullName>
    </submittedName>
</protein>
<organism evidence="6 7">
    <name type="scientific">Pochonia chlamydosporia 170</name>
    <dbReference type="NCBI Taxonomy" id="1380566"/>
    <lineage>
        <taxon>Eukaryota</taxon>
        <taxon>Fungi</taxon>
        <taxon>Dikarya</taxon>
        <taxon>Ascomycota</taxon>
        <taxon>Pezizomycotina</taxon>
        <taxon>Sordariomycetes</taxon>
        <taxon>Hypocreomycetidae</taxon>
        <taxon>Hypocreales</taxon>
        <taxon>Clavicipitaceae</taxon>
        <taxon>Pochonia</taxon>
    </lineage>
</organism>
<dbReference type="SUPFAM" id="SSF48264">
    <property type="entry name" value="Cytochrome P450"/>
    <property type="match status" value="1"/>
</dbReference>
<dbReference type="AlphaFoldDB" id="A0A179F1Y7"/>
<evidence type="ECO:0000313" key="7">
    <source>
        <dbReference type="Proteomes" id="UP000078397"/>
    </source>
</evidence>
<dbReference type="PANTHER" id="PTHR24305">
    <property type="entry name" value="CYTOCHROME P450"/>
    <property type="match status" value="1"/>
</dbReference>
<dbReference type="InterPro" id="IPR001128">
    <property type="entry name" value="Cyt_P450"/>
</dbReference>
<sequence length="538" mass="60431">MGPLRLVWRHATLALLTTCALLIVAFNEWPKKRIAEVIAMLWISQFMVWGIWSTFVRPHFTSPLRHLPQGTGSHWLLGHGRKLTSGLPAAPMREWITEMEHDGLIRYFFFFNRERVLVCSPSALKEVLVSKTYDFPKPAALRTILGRTLGSGILLAEGDEHKAQRKNLMPAFHSRHVKTLYPMFWRKAYEVIHAMTAACSRDSAVLEVNSWASRCTLDIIGLASTGIDFGAIQDQNSPLALTYTFLSKPSHQSKTLLVLGMFLPGWILKSLPLKRNKDIDKATQTIRNTCCDLIQEKKRESSGKERTSLDIVSVALESGHFTDEQLVDQVMTFLAAGYGTTASALTWAVYQLSRYPEVQRRLRKEIRERLQPIEVGLDISSVEVDGMSYLKAVCSEVLRTYSPVPQTVREAACDTTIQGQFIPKGTRITLAPWATNVDPRLWGPDAGEFKPERWLLSASGGANGNYAFMTFLHGPRSCIGSVFAKAELACLLAAWVGRFEFNLEDETLMDERNLKFQTAVTAKPLCGMHLRVTVVEGW</sequence>
<keyword evidence="2 4" id="KW-0479">Metal-binding</keyword>
<dbReference type="STRING" id="1380566.A0A179F1Y7"/>
<dbReference type="InterPro" id="IPR036396">
    <property type="entry name" value="Cyt_P450_sf"/>
</dbReference>
<dbReference type="Proteomes" id="UP000078397">
    <property type="component" value="Unassembled WGS sequence"/>
</dbReference>
<dbReference type="RefSeq" id="XP_018137480.1">
    <property type="nucleotide sequence ID" value="XM_018288874.1"/>
</dbReference>
<reference evidence="6 7" key="1">
    <citation type="journal article" date="2016" name="PLoS Pathog.">
        <title>Biosynthesis of antibiotic leucinostatins in bio-control fungus Purpureocillium lilacinum and their inhibition on phytophthora revealed by genome mining.</title>
        <authorList>
            <person name="Wang G."/>
            <person name="Liu Z."/>
            <person name="Lin R."/>
            <person name="Li E."/>
            <person name="Mao Z."/>
            <person name="Ling J."/>
            <person name="Yang Y."/>
            <person name="Yin W.B."/>
            <person name="Xie B."/>
        </authorList>
    </citation>
    <scope>NUCLEOTIDE SEQUENCE [LARGE SCALE GENOMIC DNA]</scope>
    <source>
        <strain evidence="6">170</strain>
    </source>
</reference>
<dbReference type="KEGG" id="pchm:VFPPC_10515"/>
<dbReference type="EMBL" id="LSBJ02000011">
    <property type="protein sequence ID" value="OAQ59456.1"/>
    <property type="molecule type" value="Genomic_DNA"/>
</dbReference>
<dbReference type="PANTHER" id="PTHR24305:SF227">
    <property type="entry name" value="P450, PUTATIVE (EUROFUNG)-RELATED"/>
    <property type="match status" value="1"/>
</dbReference>
<keyword evidence="3 4" id="KW-0408">Iron</keyword>
<dbReference type="Gene3D" id="1.10.630.10">
    <property type="entry name" value="Cytochrome P450"/>
    <property type="match status" value="1"/>
</dbReference>
<keyword evidence="7" id="KW-1185">Reference proteome</keyword>
<keyword evidence="5" id="KW-0812">Transmembrane</keyword>
<accession>A0A179F1Y7</accession>
<comment type="cofactor">
    <cofactor evidence="4">
        <name>heme</name>
        <dbReference type="ChEBI" id="CHEBI:30413"/>
    </cofactor>
</comment>
<keyword evidence="1 4" id="KW-0349">Heme</keyword>
<dbReference type="InterPro" id="IPR002401">
    <property type="entry name" value="Cyt_P450_E_grp-I"/>
</dbReference>
<dbReference type="Pfam" id="PF00067">
    <property type="entry name" value="p450"/>
    <property type="match status" value="1"/>
</dbReference>
<dbReference type="GO" id="GO:0005506">
    <property type="term" value="F:iron ion binding"/>
    <property type="evidence" value="ECO:0007669"/>
    <property type="project" value="InterPro"/>
</dbReference>
<proteinExistence type="predicted"/>
<evidence type="ECO:0000256" key="1">
    <source>
        <dbReference type="ARBA" id="ARBA00022617"/>
    </source>
</evidence>
<evidence type="ECO:0000256" key="5">
    <source>
        <dbReference type="SAM" id="Phobius"/>
    </source>
</evidence>
<evidence type="ECO:0000256" key="3">
    <source>
        <dbReference type="ARBA" id="ARBA00023004"/>
    </source>
</evidence>
<feature type="binding site" description="axial binding residue" evidence="4">
    <location>
        <position position="478"/>
    </location>
    <ligand>
        <name>heme</name>
        <dbReference type="ChEBI" id="CHEBI:30413"/>
    </ligand>
    <ligandPart>
        <name>Fe</name>
        <dbReference type="ChEBI" id="CHEBI:18248"/>
    </ligandPart>
</feature>
<dbReference type="OrthoDB" id="1470350at2759"/>
<dbReference type="PRINTS" id="PR00463">
    <property type="entry name" value="EP450I"/>
</dbReference>
<dbReference type="CDD" id="cd11069">
    <property type="entry name" value="CYP_FUM15-like"/>
    <property type="match status" value="1"/>
</dbReference>